<dbReference type="STRING" id="1429043.X474_22755"/>
<name>A0A0D2J7Q4_9BACT</name>
<protein>
    <submittedName>
        <fullName evidence="1">Uncharacterized protein</fullName>
    </submittedName>
</protein>
<evidence type="ECO:0000313" key="2">
    <source>
        <dbReference type="Proteomes" id="UP000032233"/>
    </source>
</evidence>
<sequence>MSFQVNVSIDRMDMRADGGVNVFFKVRLGDYLVNVPMTLDQVQEMEPEAIQSLAMARLHELALGLVSATRPDSVEASL</sequence>
<dbReference type="OrthoDB" id="10005327at2"/>
<organism evidence="1 2">
    <name type="scientific">Dethiosulfatarculus sandiegensis</name>
    <dbReference type="NCBI Taxonomy" id="1429043"/>
    <lineage>
        <taxon>Bacteria</taxon>
        <taxon>Pseudomonadati</taxon>
        <taxon>Thermodesulfobacteriota</taxon>
        <taxon>Desulfarculia</taxon>
        <taxon>Desulfarculales</taxon>
        <taxon>Desulfarculaceae</taxon>
        <taxon>Dethiosulfatarculus</taxon>
    </lineage>
</organism>
<dbReference type="RefSeq" id="WP_044351624.1">
    <property type="nucleotide sequence ID" value="NZ_AZAC01000045.1"/>
</dbReference>
<keyword evidence="2" id="KW-1185">Reference proteome</keyword>
<dbReference type="Proteomes" id="UP000032233">
    <property type="component" value="Unassembled WGS sequence"/>
</dbReference>
<proteinExistence type="predicted"/>
<dbReference type="AlphaFoldDB" id="A0A0D2J7Q4"/>
<comment type="caution">
    <text evidence="1">The sequence shown here is derived from an EMBL/GenBank/DDBJ whole genome shotgun (WGS) entry which is preliminary data.</text>
</comment>
<dbReference type="EMBL" id="AZAC01000045">
    <property type="protein sequence ID" value="KIX11761.1"/>
    <property type="molecule type" value="Genomic_DNA"/>
</dbReference>
<evidence type="ECO:0000313" key="1">
    <source>
        <dbReference type="EMBL" id="KIX11761.1"/>
    </source>
</evidence>
<gene>
    <name evidence="1" type="ORF">X474_22755</name>
</gene>
<reference evidence="1 2" key="1">
    <citation type="submission" date="2013-11" db="EMBL/GenBank/DDBJ databases">
        <title>Metagenomic analysis of a methanogenic consortium involved in long chain n-alkane degradation.</title>
        <authorList>
            <person name="Davidova I.A."/>
            <person name="Callaghan A.V."/>
            <person name="Wawrik B."/>
            <person name="Pruitt S."/>
            <person name="Marks C."/>
            <person name="Duncan K.E."/>
            <person name="Suflita J.M."/>
        </authorList>
    </citation>
    <scope>NUCLEOTIDE SEQUENCE [LARGE SCALE GENOMIC DNA]</scope>
    <source>
        <strain evidence="1 2">SPR</strain>
    </source>
</reference>
<dbReference type="InParanoid" id="A0A0D2J7Q4"/>
<accession>A0A0D2J7Q4</accession>